<evidence type="ECO:0000256" key="1">
    <source>
        <dbReference type="SAM" id="Phobius"/>
    </source>
</evidence>
<organism evidence="3 4">
    <name type="scientific">Oncorhynchus mykiss</name>
    <name type="common">Rainbow trout</name>
    <name type="synonym">Salmo gairdneri</name>
    <dbReference type="NCBI Taxonomy" id="8022"/>
    <lineage>
        <taxon>Eukaryota</taxon>
        <taxon>Metazoa</taxon>
        <taxon>Chordata</taxon>
        <taxon>Craniata</taxon>
        <taxon>Vertebrata</taxon>
        <taxon>Euteleostomi</taxon>
        <taxon>Actinopterygii</taxon>
        <taxon>Neopterygii</taxon>
        <taxon>Teleostei</taxon>
        <taxon>Protacanthopterygii</taxon>
        <taxon>Salmoniformes</taxon>
        <taxon>Salmonidae</taxon>
        <taxon>Salmoninae</taxon>
        <taxon>Oncorhynchus</taxon>
    </lineage>
</organism>
<name>A0A060XAQ1_ONCMY</name>
<keyword evidence="1" id="KW-1133">Transmembrane helix</keyword>
<reference evidence="3" key="2">
    <citation type="submission" date="2014-03" db="EMBL/GenBank/DDBJ databases">
        <authorList>
            <person name="Genoscope - CEA"/>
        </authorList>
    </citation>
    <scope>NUCLEOTIDE SEQUENCE</scope>
</reference>
<dbReference type="PaxDb" id="8022-A0A060XAQ1"/>
<proteinExistence type="predicted"/>
<reference evidence="3" key="1">
    <citation type="journal article" date="2014" name="Nat. Commun.">
        <title>The rainbow trout genome provides novel insights into evolution after whole-genome duplication in vertebrates.</title>
        <authorList>
            <person name="Berthelot C."/>
            <person name="Brunet F."/>
            <person name="Chalopin D."/>
            <person name="Juanchich A."/>
            <person name="Bernard M."/>
            <person name="Noel B."/>
            <person name="Bento P."/>
            <person name="Da Silva C."/>
            <person name="Labadie K."/>
            <person name="Alberti A."/>
            <person name="Aury J.M."/>
            <person name="Louis A."/>
            <person name="Dehais P."/>
            <person name="Bardou P."/>
            <person name="Montfort J."/>
            <person name="Klopp C."/>
            <person name="Cabau C."/>
            <person name="Gaspin C."/>
            <person name="Thorgaard G.H."/>
            <person name="Boussaha M."/>
            <person name="Quillet E."/>
            <person name="Guyomard R."/>
            <person name="Galiana D."/>
            <person name="Bobe J."/>
            <person name="Volff J.N."/>
            <person name="Genet C."/>
            <person name="Wincker P."/>
            <person name="Jaillon O."/>
            <person name="Roest Crollius H."/>
            <person name="Guiguen Y."/>
        </authorList>
    </citation>
    <scope>NUCLEOTIDE SEQUENCE [LARGE SCALE GENOMIC DNA]</scope>
</reference>
<feature type="transmembrane region" description="Helical" evidence="1">
    <location>
        <begin position="225"/>
        <end position="243"/>
    </location>
</feature>
<sequence>MEQWREKEKGATVGRLEKPSLACSKSEDLNLAMKNNHKPFLIGVKRGSVCACLGPDASVCDEIRAVCQAVCLCTVLHPVSPLEGALKQLSMSHSNNHWELVHESHKLMDQIFQPFLKAVTCQDAPDWGHGTSGRVRGAGTGRTGLGKRTSWESARRRHMMYRTGEVHLRPEAWNRHRLHQTANRILWSNVEQNTLAQHLSHLTLSQLRPCLPDSLWLFPLLSRQLHVYSSSMCTFFIFFYLYLTRQVS</sequence>
<keyword evidence="1" id="KW-0812">Transmembrane</keyword>
<dbReference type="InterPro" id="IPR055412">
    <property type="entry name" value="UVB_sens_C"/>
</dbReference>
<evidence type="ECO:0000313" key="3">
    <source>
        <dbReference type="EMBL" id="CDQ76282.1"/>
    </source>
</evidence>
<evidence type="ECO:0000259" key="2">
    <source>
        <dbReference type="Pfam" id="PF24160"/>
    </source>
</evidence>
<evidence type="ECO:0000313" key="4">
    <source>
        <dbReference type="Proteomes" id="UP000193380"/>
    </source>
</evidence>
<dbReference type="AlphaFoldDB" id="A0A060XAQ1"/>
<feature type="domain" description="Root UVB sensitive protein C-terminal" evidence="2">
    <location>
        <begin position="23"/>
        <end position="120"/>
    </location>
</feature>
<accession>A0A060XAQ1</accession>
<dbReference type="EMBL" id="FR905125">
    <property type="protein sequence ID" value="CDQ76282.1"/>
    <property type="molecule type" value="Genomic_DNA"/>
</dbReference>
<keyword evidence="1" id="KW-0472">Membrane</keyword>
<dbReference type="Pfam" id="PF24160">
    <property type="entry name" value="UVB_sens_C"/>
    <property type="match status" value="1"/>
</dbReference>
<protein>
    <recommendedName>
        <fullName evidence="2">Root UVB sensitive protein C-terminal domain-containing protein</fullName>
    </recommendedName>
</protein>
<dbReference type="Proteomes" id="UP000193380">
    <property type="component" value="Unassembled WGS sequence"/>
</dbReference>
<gene>
    <name evidence="3" type="ORF">GSONMT00063787001</name>
</gene>